<dbReference type="InterPro" id="IPR053142">
    <property type="entry name" value="PchR_regulatory_protein"/>
</dbReference>
<dbReference type="SUPFAM" id="SSF46689">
    <property type="entry name" value="Homeodomain-like"/>
    <property type="match status" value="2"/>
</dbReference>
<dbReference type="RefSeq" id="WP_015539333.1">
    <property type="nucleotide sequence ID" value="NZ_CABMMS010000017.1"/>
</dbReference>
<keyword evidence="1" id="KW-0805">Transcription regulation</keyword>
<evidence type="ECO:0000313" key="6">
    <source>
        <dbReference type="Proteomes" id="UP000254000"/>
    </source>
</evidence>
<evidence type="ECO:0000256" key="2">
    <source>
        <dbReference type="ARBA" id="ARBA00023125"/>
    </source>
</evidence>
<dbReference type="Gene3D" id="1.10.10.60">
    <property type="entry name" value="Homeodomain-like"/>
    <property type="match status" value="1"/>
</dbReference>
<dbReference type="PROSITE" id="PS01124">
    <property type="entry name" value="HTH_ARAC_FAMILY_2"/>
    <property type="match status" value="1"/>
</dbReference>
<accession>A0A369LQL5</accession>
<dbReference type="Proteomes" id="UP000254000">
    <property type="component" value="Unassembled WGS sequence"/>
</dbReference>
<dbReference type="GO" id="GO:0043565">
    <property type="term" value="F:sequence-specific DNA binding"/>
    <property type="evidence" value="ECO:0007669"/>
    <property type="project" value="InterPro"/>
</dbReference>
<feature type="domain" description="HTH araC/xylS-type" evidence="4">
    <location>
        <begin position="219"/>
        <end position="317"/>
    </location>
</feature>
<organism evidence="5 6">
    <name type="scientific">Gordonibacter pamelaeae</name>
    <dbReference type="NCBI Taxonomy" id="471189"/>
    <lineage>
        <taxon>Bacteria</taxon>
        <taxon>Bacillati</taxon>
        <taxon>Actinomycetota</taxon>
        <taxon>Coriobacteriia</taxon>
        <taxon>Eggerthellales</taxon>
        <taxon>Eggerthellaceae</taxon>
        <taxon>Gordonibacter</taxon>
    </lineage>
</organism>
<sequence length="319" mass="35804">MESIERDLYEEAFREWHLVPSRDVGNYGPAGTLRVLESDMGSGEYWAYFRDNLFAVNAFRMSFAREWTMRYRCTEHLCLGCYDEVSGVAQRRGAPLAPGAITVYLGGENEEYEARFSEGSVAVASSITISPDYYRDYLQSRFGEIEDVRKAFAGVDGRRDLPGLVDLLRKARSYRGGGIAADLFYEGVISESIALVMECAAQPNGGRPRMTEEDMAAVDWACAYIARNLGGDLSCTRLASELYMGQTKMKRLFKKATGLPPASYVARERMREAERLLTETALPIAEVGREVGYSKAGAFTEAFRRHKGCSPQRFRQDRL</sequence>
<keyword evidence="2" id="KW-0238">DNA-binding</keyword>
<proteinExistence type="predicted"/>
<keyword evidence="6" id="KW-1185">Reference proteome</keyword>
<dbReference type="PANTHER" id="PTHR47893">
    <property type="entry name" value="REGULATORY PROTEIN PCHR"/>
    <property type="match status" value="1"/>
</dbReference>
<dbReference type="SMART" id="SM00342">
    <property type="entry name" value="HTH_ARAC"/>
    <property type="match status" value="1"/>
</dbReference>
<keyword evidence="3" id="KW-0804">Transcription</keyword>
<dbReference type="InterPro" id="IPR018062">
    <property type="entry name" value="HTH_AraC-typ_CS"/>
</dbReference>
<evidence type="ECO:0000256" key="3">
    <source>
        <dbReference type="ARBA" id="ARBA00023163"/>
    </source>
</evidence>
<dbReference type="EMBL" id="PPTS01000017">
    <property type="protein sequence ID" value="RDB61432.1"/>
    <property type="molecule type" value="Genomic_DNA"/>
</dbReference>
<dbReference type="PROSITE" id="PS00041">
    <property type="entry name" value="HTH_ARAC_FAMILY_1"/>
    <property type="match status" value="1"/>
</dbReference>
<dbReference type="PANTHER" id="PTHR47893:SF1">
    <property type="entry name" value="REGULATORY PROTEIN PCHR"/>
    <property type="match status" value="1"/>
</dbReference>
<dbReference type="GeneID" id="78360976"/>
<reference evidence="5 6" key="1">
    <citation type="journal article" date="2018" name="Elife">
        <title>Discovery and characterization of a prevalent human gut bacterial enzyme sufficient for the inactivation of a family of plant toxins.</title>
        <authorList>
            <person name="Koppel N."/>
            <person name="Bisanz J.E."/>
            <person name="Pandelia M.E."/>
            <person name="Turnbaugh P.J."/>
            <person name="Balskus E.P."/>
        </authorList>
    </citation>
    <scope>NUCLEOTIDE SEQUENCE [LARGE SCALE GENOMIC DNA]</scope>
    <source>
        <strain evidence="5 6">3C</strain>
    </source>
</reference>
<dbReference type="PRINTS" id="PR00032">
    <property type="entry name" value="HTHARAC"/>
</dbReference>
<dbReference type="GO" id="GO:0003700">
    <property type="term" value="F:DNA-binding transcription factor activity"/>
    <property type="evidence" value="ECO:0007669"/>
    <property type="project" value="InterPro"/>
</dbReference>
<protein>
    <submittedName>
        <fullName evidence="5">AraC family transcriptional regulator</fullName>
    </submittedName>
</protein>
<dbReference type="InterPro" id="IPR018060">
    <property type="entry name" value="HTH_AraC"/>
</dbReference>
<name>A0A369LQL5_9ACTN</name>
<dbReference type="Pfam" id="PF12833">
    <property type="entry name" value="HTH_18"/>
    <property type="match status" value="1"/>
</dbReference>
<dbReference type="AlphaFoldDB" id="A0A369LQL5"/>
<dbReference type="OrthoDB" id="3186094at2"/>
<evidence type="ECO:0000259" key="4">
    <source>
        <dbReference type="PROSITE" id="PS01124"/>
    </source>
</evidence>
<dbReference type="InterPro" id="IPR020449">
    <property type="entry name" value="Tscrpt_reg_AraC-type_HTH"/>
</dbReference>
<evidence type="ECO:0000256" key="1">
    <source>
        <dbReference type="ARBA" id="ARBA00023015"/>
    </source>
</evidence>
<comment type="caution">
    <text evidence="5">The sequence shown here is derived from an EMBL/GenBank/DDBJ whole genome shotgun (WGS) entry which is preliminary data.</text>
</comment>
<gene>
    <name evidence="5" type="ORF">C1877_14905</name>
</gene>
<evidence type="ECO:0000313" key="5">
    <source>
        <dbReference type="EMBL" id="RDB61432.1"/>
    </source>
</evidence>
<dbReference type="InterPro" id="IPR009057">
    <property type="entry name" value="Homeodomain-like_sf"/>
</dbReference>